<comment type="subcellular location">
    <subcellularLocation>
        <location evidence="1">Endomembrane system</location>
        <topology evidence="1">Multi-pass membrane protein</topology>
    </subcellularLocation>
</comment>
<dbReference type="CDD" id="cd06174">
    <property type="entry name" value="MFS"/>
    <property type="match status" value="1"/>
</dbReference>
<dbReference type="GO" id="GO:0061513">
    <property type="term" value="F:glucose 6-phosphate:phosphate antiporter activity"/>
    <property type="evidence" value="ECO:0007669"/>
    <property type="project" value="TreeGrafter"/>
</dbReference>
<organism evidence="7 8">
    <name type="scientific">Chromatocurvus halotolerans</name>
    <dbReference type="NCBI Taxonomy" id="1132028"/>
    <lineage>
        <taxon>Bacteria</taxon>
        <taxon>Pseudomonadati</taxon>
        <taxon>Pseudomonadota</taxon>
        <taxon>Gammaproteobacteria</taxon>
        <taxon>Cellvibrionales</taxon>
        <taxon>Halieaceae</taxon>
        <taxon>Chromatocurvus</taxon>
    </lineage>
</organism>
<reference evidence="7 8" key="1">
    <citation type="submission" date="2019-03" db="EMBL/GenBank/DDBJ databases">
        <title>Genomic Encyclopedia of Type Strains, Phase IV (KMG-IV): sequencing the most valuable type-strain genomes for metagenomic binning, comparative biology and taxonomic classification.</title>
        <authorList>
            <person name="Goeker M."/>
        </authorList>
    </citation>
    <scope>NUCLEOTIDE SEQUENCE [LARGE SCALE GENOMIC DNA]</scope>
    <source>
        <strain evidence="7 8">DSM 23344</strain>
    </source>
</reference>
<name>A0A4R2L3C9_9GAMM</name>
<feature type="domain" description="Major facilitator superfamily (MFS) profile" evidence="6">
    <location>
        <begin position="1"/>
        <end position="397"/>
    </location>
</feature>
<dbReference type="InterPro" id="IPR011701">
    <property type="entry name" value="MFS"/>
</dbReference>
<evidence type="ECO:0000256" key="5">
    <source>
        <dbReference type="SAM" id="Phobius"/>
    </source>
</evidence>
<dbReference type="RefSeq" id="WP_162883846.1">
    <property type="nucleotide sequence ID" value="NZ_QQSW01000006.1"/>
</dbReference>
<dbReference type="PANTHER" id="PTHR43826">
    <property type="entry name" value="GLUCOSE-6-PHOSPHATE EXCHANGER SLC37A4"/>
    <property type="match status" value="1"/>
</dbReference>
<evidence type="ECO:0000259" key="6">
    <source>
        <dbReference type="PROSITE" id="PS50850"/>
    </source>
</evidence>
<dbReference type="GO" id="GO:0016020">
    <property type="term" value="C:membrane"/>
    <property type="evidence" value="ECO:0007669"/>
    <property type="project" value="UniProtKB-ARBA"/>
</dbReference>
<dbReference type="InterPro" id="IPR036259">
    <property type="entry name" value="MFS_trans_sf"/>
</dbReference>
<dbReference type="PROSITE" id="PS50850">
    <property type="entry name" value="MFS"/>
    <property type="match status" value="1"/>
</dbReference>
<sequence length="417" mass="45086">MASLILAGDSIYLLVYMRQSYQTSMQEVFGVTFTQLGVMNSMYGLLAITAYFAGGWLSDRIATRTLLVFSLFATGLGGYYMATIPSYPMLLALHAFWGVSTILTFWSALIKSARLWGSAGDQGKTFGILDAGRGLVGAIMFTAGAWVFSRYVFVADGLIAVIMLYASASIVAGCFVWAFIPEDSAHGSLRGGKREAVPAGQLRLVVRLPAVWLQAFIILLAYWLYLGSFEFATFAEKVFGQDKLFGATLSAYREWLRPLSAITAGILADRIRPTRAVMICFVAAAVGYAVLAAVPGDVALLWMLWIQVATVAMAVFALRGIYFALMEESRVPLLVTGTAVGLVSTIGFTADVFAYPMIGWLLDTFGAKTGYTYYFSLLSCAATVGFVLTLLLAGYNHRGSLSPLATSEASQDQRAPD</sequence>
<dbReference type="Gene3D" id="1.20.1250.20">
    <property type="entry name" value="MFS general substrate transporter like domains"/>
    <property type="match status" value="1"/>
</dbReference>
<dbReference type="GO" id="GO:0035435">
    <property type="term" value="P:phosphate ion transmembrane transport"/>
    <property type="evidence" value="ECO:0007669"/>
    <property type="project" value="TreeGrafter"/>
</dbReference>
<evidence type="ECO:0000313" key="8">
    <source>
        <dbReference type="Proteomes" id="UP000294980"/>
    </source>
</evidence>
<feature type="transmembrane region" description="Helical" evidence="5">
    <location>
        <begin position="131"/>
        <end position="152"/>
    </location>
</feature>
<feature type="transmembrane region" description="Helical" evidence="5">
    <location>
        <begin position="275"/>
        <end position="294"/>
    </location>
</feature>
<evidence type="ECO:0000256" key="4">
    <source>
        <dbReference type="ARBA" id="ARBA00023136"/>
    </source>
</evidence>
<keyword evidence="4 5" id="KW-0472">Membrane</keyword>
<dbReference type="SUPFAM" id="SSF103473">
    <property type="entry name" value="MFS general substrate transporter"/>
    <property type="match status" value="1"/>
</dbReference>
<dbReference type="InterPro" id="IPR051337">
    <property type="entry name" value="OPA_Antiporter"/>
</dbReference>
<dbReference type="EMBL" id="SLWX01000001">
    <property type="protein sequence ID" value="TCO78306.1"/>
    <property type="molecule type" value="Genomic_DNA"/>
</dbReference>
<comment type="caution">
    <text evidence="7">The sequence shown here is derived from an EMBL/GenBank/DDBJ whole genome shotgun (WGS) entry which is preliminary data.</text>
</comment>
<keyword evidence="3 5" id="KW-1133">Transmembrane helix</keyword>
<proteinExistence type="predicted"/>
<evidence type="ECO:0000256" key="2">
    <source>
        <dbReference type="ARBA" id="ARBA00022692"/>
    </source>
</evidence>
<evidence type="ECO:0000256" key="1">
    <source>
        <dbReference type="ARBA" id="ARBA00004127"/>
    </source>
</evidence>
<gene>
    <name evidence="7" type="ORF">EV688_101119</name>
</gene>
<keyword evidence="8" id="KW-1185">Reference proteome</keyword>
<feature type="transmembrane region" description="Helical" evidence="5">
    <location>
        <begin position="333"/>
        <end position="353"/>
    </location>
</feature>
<dbReference type="Proteomes" id="UP000294980">
    <property type="component" value="Unassembled WGS sequence"/>
</dbReference>
<feature type="transmembrane region" description="Helical" evidence="5">
    <location>
        <begin position="204"/>
        <end position="225"/>
    </location>
</feature>
<feature type="transmembrane region" description="Helical" evidence="5">
    <location>
        <begin position="88"/>
        <end position="110"/>
    </location>
</feature>
<dbReference type="AlphaFoldDB" id="A0A4R2L3C9"/>
<protein>
    <submittedName>
        <fullName evidence="7">Sugar phosphate permease</fullName>
    </submittedName>
</protein>
<feature type="transmembrane region" description="Helical" evidence="5">
    <location>
        <begin position="373"/>
        <end position="395"/>
    </location>
</feature>
<feature type="transmembrane region" description="Helical" evidence="5">
    <location>
        <begin position="158"/>
        <end position="180"/>
    </location>
</feature>
<feature type="transmembrane region" description="Helical" evidence="5">
    <location>
        <begin position="28"/>
        <end position="53"/>
    </location>
</feature>
<dbReference type="Pfam" id="PF07690">
    <property type="entry name" value="MFS_1"/>
    <property type="match status" value="1"/>
</dbReference>
<dbReference type="GO" id="GO:0012505">
    <property type="term" value="C:endomembrane system"/>
    <property type="evidence" value="ECO:0007669"/>
    <property type="project" value="UniProtKB-SubCell"/>
</dbReference>
<feature type="transmembrane region" description="Helical" evidence="5">
    <location>
        <begin position="65"/>
        <end position="82"/>
    </location>
</feature>
<accession>A0A4R2L3C9</accession>
<evidence type="ECO:0000313" key="7">
    <source>
        <dbReference type="EMBL" id="TCO78306.1"/>
    </source>
</evidence>
<feature type="transmembrane region" description="Helical" evidence="5">
    <location>
        <begin position="300"/>
        <end position="321"/>
    </location>
</feature>
<dbReference type="InterPro" id="IPR020846">
    <property type="entry name" value="MFS_dom"/>
</dbReference>
<evidence type="ECO:0000256" key="3">
    <source>
        <dbReference type="ARBA" id="ARBA00022989"/>
    </source>
</evidence>
<keyword evidence="2 5" id="KW-0812">Transmembrane</keyword>
<dbReference type="PANTHER" id="PTHR43826:SF3">
    <property type="entry name" value="GLUCOSE-6-PHOSPHATE EXCHANGER SLC37A4"/>
    <property type="match status" value="1"/>
</dbReference>